<dbReference type="Pfam" id="PF05037">
    <property type="entry name" value="DUF669"/>
    <property type="match status" value="1"/>
</dbReference>
<dbReference type="EMBL" id="LR798389">
    <property type="protein sequence ID" value="CAB5228826.1"/>
    <property type="molecule type" value="Genomic_DNA"/>
</dbReference>
<accession>A0A6J7XFJ3</accession>
<evidence type="ECO:0000313" key="1">
    <source>
        <dbReference type="EMBL" id="CAB5228826.1"/>
    </source>
</evidence>
<evidence type="ECO:0008006" key="2">
    <source>
        <dbReference type="Google" id="ProtNLM"/>
    </source>
</evidence>
<gene>
    <name evidence="1" type="ORF">UFOVP1545_34</name>
</gene>
<sequence length="151" mass="16775">MPAIDFDLSGYEMSAPTSFEPMPPDNYVAIVTNSELKDTKAGDGQYIELTMQIVDGPFSGRRHWERLNIINKSEKTQEIARGHLNALLKACGVPNAKNTEETHDVPFTLSLEIDRKEPTRNRIVGYSPAGLAQAPKAAPKIGVPEKRAWER</sequence>
<name>A0A6J7XFJ3_9CAUD</name>
<organism evidence="1">
    <name type="scientific">uncultured Caudovirales phage</name>
    <dbReference type="NCBI Taxonomy" id="2100421"/>
    <lineage>
        <taxon>Viruses</taxon>
        <taxon>Duplodnaviria</taxon>
        <taxon>Heunggongvirae</taxon>
        <taxon>Uroviricota</taxon>
        <taxon>Caudoviricetes</taxon>
        <taxon>Peduoviridae</taxon>
        <taxon>Maltschvirus</taxon>
        <taxon>Maltschvirus maltsch</taxon>
    </lineage>
</organism>
<reference evidence="1" key="1">
    <citation type="submission" date="2020-05" db="EMBL/GenBank/DDBJ databases">
        <authorList>
            <person name="Chiriac C."/>
            <person name="Salcher M."/>
            <person name="Ghai R."/>
            <person name="Kavagutti S V."/>
        </authorList>
    </citation>
    <scope>NUCLEOTIDE SEQUENCE</scope>
</reference>
<proteinExistence type="predicted"/>
<protein>
    <recommendedName>
        <fullName evidence="2">DUF669 domain-containing protein</fullName>
    </recommendedName>
</protein>
<dbReference type="InterPro" id="IPR007731">
    <property type="entry name" value="DUF669"/>
</dbReference>